<name>A0A511DEE1_9PSEU</name>
<feature type="region of interest" description="Disordered" evidence="1">
    <location>
        <begin position="68"/>
        <end position="115"/>
    </location>
</feature>
<dbReference type="RefSeq" id="WP_147102904.1">
    <property type="nucleotide sequence ID" value="NZ_BJVJ01000006.1"/>
</dbReference>
<dbReference type="OrthoDB" id="9986726at2"/>
<dbReference type="AlphaFoldDB" id="A0A511DEE1"/>
<comment type="caution">
    <text evidence="2">The sequence shown here is derived from an EMBL/GenBank/DDBJ whole genome shotgun (WGS) entry which is preliminary data.</text>
</comment>
<proteinExistence type="predicted"/>
<protein>
    <submittedName>
        <fullName evidence="2">Uncharacterized protein</fullName>
    </submittedName>
</protein>
<dbReference type="EMBL" id="BJVJ01000006">
    <property type="protein sequence ID" value="GEL22084.1"/>
    <property type="molecule type" value="Genomic_DNA"/>
</dbReference>
<reference evidence="2 3" key="1">
    <citation type="submission" date="2019-07" db="EMBL/GenBank/DDBJ databases">
        <title>Whole genome shotgun sequence of Pseudonocardia sulfidoxydans NBRC 16205.</title>
        <authorList>
            <person name="Hosoyama A."/>
            <person name="Uohara A."/>
            <person name="Ohji S."/>
            <person name="Ichikawa N."/>
        </authorList>
    </citation>
    <scope>NUCLEOTIDE SEQUENCE [LARGE SCALE GENOMIC DNA]</scope>
    <source>
        <strain evidence="2 3">NBRC 16205</strain>
    </source>
</reference>
<feature type="region of interest" description="Disordered" evidence="1">
    <location>
        <begin position="42"/>
        <end position="61"/>
    </location>
</feature>
<organism evidence="2 3">
    <name type="scientific">Pseudonocardia sulfidoxydans NBRC 16205</name>
    <dbReference type="NCBI Taxonomy" id="1223511"/>
    <lineage>
        <taxon>Bacteria</taxon>
        <taxon>Bacillati</taxon>
        <taxon>Actinomycetota</taxon>
        <taxon>Actinomycetes</taxon>
        <taxon>Pseudonocardiales</taxon>
        <taxon>Pseudonocardiaceae</taxon>
        <taxon>Pseudonocardia</taxon>
    </lineage>
</organism>
<evidence type="ECO:0000313" key="3">
    <source>
        <dbReference type="Proteomes" id="UP000321685"/>
    </source>
</evidence>
<keyword evidence="3" id="KW-1185">Reference proteome</keyword>
<gene>
    <name evidence="2" type="ORF">PSU4_10380</name>
</gene>
<accession>A0A511DEE1</accession>
<evidence type="ECO:0000313" key="2">
    <source>
        <dbReference type="EMBL" id="GEL22084.1"/>
    </source>
</evidence>
<evidence type="ECO:0000256" key="1">
    <source>
        <dbReference type="SAM" id="MobiDB-lite"/>
    </source>
</evidence>
<dbReference type="Proteomes" id="UP000321685">
    <property type="component" value="Unassembled WGS sequence"/>
</dbReference>
<sequence>MTRTTTRWIAARTAVLVVATCITMYVANEAVAFGHMVTHIRHSHSHSAQHVPGQGRQPSTQVVVARPDDQDCPASLGTLRTGGDVRHPGSDDACAAPRAVAPGGRTPVVAAGSLP</sequence>